<evidence type="ECO:0000256" key="1">
    <source>
        <dbReference type="ARBA" id="ARBA00037961"/>
    </source>
</evidence>
<evidence type="ECO:0000259" key="2">
    <source>
        <dbReference type="SMART" id="SM01007"/>
    </source>
</evidence>
<dbReference type="GO" id="GO:0051015">
    <property type="term" value="F:actin filament binding"/>
    <property type="evidence" value="ECO:0007669"/>
    <property type="project" value="TreeGrafter"/>
</dbReference>
<dbReference type="PANTHER" id="PTHR10672">
    <property type="entry name" value="ADDUCIN"/>
    <property type="match status" value="1"/>
</dbReference>
<dbReference type="EMBL" id="CP017634">
    <property type="protein sequence ID" value="ATW27158.1"/>
    <property type="molecule type" value="Genomic_DNA"/>
</dbReference>
<evidence type="ECO:0000313" key="4">
    <source>
        <dbReference type="Proteomes" id="UP000323521"/>
    </source>
</evidence>
<dbReference type="Gene3D" id="3.40.225.10">
    <property type="entry name" value="Class II aldolase/adducin N-terminal domain"/>
    <property type="match status" value="1"/>
</dbReference>
<feature type="domain" description="Class II aldolase/adducin N-terminal" evidence="2">
    <location>
        <begin position="9"/>
        <end position="186"/>
    </location>
</feature>
<dbReference type="InterPro" id="IPR001303">
    <property type="entry name" value="Aldolase_II/adducin_N"/>
</dbReference>
<sequence length="230" mass="25324">MSEQYSLAAKVALACRIVVMEGQDDFSLGHISALDEDGLIWMKPSGLGLEEVREEDIIALNFKGEVVKGTRKPHNELTIHTEIYKARPDVKCVIHTHPFHAIALSTLERPLAILNHDGVPLAGEMAYFKETPDLITTEEEGKSLAQCLGSKRAALLKNHGAVIAAPSVEAATCWALHLEKAARMQLVAGPEAQEIGLEKAVEMRKSFEKMSGRYPGFFAYEVRKLAQKGY</sequence>
<dbReference type="SMART" id="SM01007">
    <property type="entry name" value="Aldolase_II"/>
    <property type="match status" value="1"/>
</dbReference>
<keyword evidence="4" id="KW-1185">Reference proteome</keyword>
<reference evidence="3 4" key="1">
    <citation type="submission" date="2016-10" db="EMBL/GenBank/DDBJ databases">
        <title>Complete Genome Sequence of Peptococcaceae strain DCMF.</title>
        <authorList>
            <person name="Edwards R.J."/>
            <person name="Holland S.I."/>
            <person name="Deshpande N.P."/>
            <person name="Wong Y.K."/>
            <person name="Ertan H."/>
            <person name="Manefield M."/>
            <person name="Russell T.L."/>
            <person name="Lee M.J."/>
        </authorList>
    </citation>
    <scope>NUCLEOTIDE SEQUENCE [LARGE SCALE GENOMIC DNA]</scope>
    <source>
        <strain evidence="3 4">DCMF</strain>
    </source>
</reference>
<dbReference type="RefSeq" id="WP_214658818.1">
    <property type="nucleotide sequence ID" value="NZ_CP017634.1"/>
</dbReference>
<dbReference type="Pfam" id="PF00596">
    <property type="entry name" value="Aldolase_II"/>
    <property type="match status" value="1"/>
</dbReference>
<evidence type="ECO:0000313" key="3">
    <source>
        <dbReference type="EMBL" id="ATW27158.1"/>
    </source>
</evidence>
<dbReference type="Proteomes" id="UP000323521">
    <property type="component" value="Chromosome"/>
</dbReference>
<name>A0A3G1KXE8_FORW1</name>
<accession>A0A3G1KXE8</accession>
<gene>
    <name evidence="3" type="ORF">DCMF_22565</name>
</gene>
<organism evidence="3 4">
    <name type="scientific">Formimonas warabiya</name>
    <dbReference type="NCBI Taxonomy" id="1761012"/>
    <lineage>
        <taxon>Bacteria</taxon>
        <taxon>Bacillati</taxon>
        <taxon>Bacillota</taxon>
        <taxon>Clostridia</taxon>
        <taxon>Eubacteriales</taxon>
        <taxon>Peptococcaceae</taxon>
        <taxon>Candidatus Formimonas</taxon>
    </lineage>
</organism>
<protein>
    <recommendedName>
        <fullName evidence="2">Class II aldolase/adducin N-terminal domain-containing protein</fullName>
    </recommendedName>
</protein>
<dbReference type="SUPFAM" id="SSF53639">
    <property type="entry name" value="AraD/HMP-PK domain-like"/>
    <property type="match status" value="1"/>
</dbReference>
<proteinExistence type="inferred from homology"/>
<dbReference type="GO" id="GO:0005856">
    <property type="term" value="C:cytoskeleton"/>
    <property type="evidence" value="ECO:0007669"/>
    <property type="project" value="TreeGrafter"/>
</dbReference>
<dbReference type="PANTHER" id="PTHR10672:SF3">
    <property type="entry name" value="PROTEIN HU-LI TAI SHAO"/>
    <property type="match status" value="1"/>
</dbReference>
<comment type="similarity">
    <text evidence="1">Belongs to the aldolase class II family.</text>
</comment>
<dbReference type="AlphaFoldDB" id="A0A3G1KXE8"/>
<dbReference type="KEGG" id="fwa:DCMF_22565"/>
<dbReference type="InterPro" id="IPR036409">
    <property type="entry name" value="Aldolase_II/adducin_N_sf"/>
</dbReference>
<dbReference type="InterPro" id="IPR051017">
    <property type="entry name" value="Aldolase-II_Adducin_sf"/>
</dbReference>